<dbReference type="SUPFAM" id="SSF53649">
    <property type="entry name" value="Alkaline phosphatase-like"/>
    <property type="match status" value="1"/>
</dbReference>
<evidence type="ECO:0000256" key="5">
    <source>
        <dbReference type="RuleBase" id="RU003946"/>
    </source>
</evidence>
<keyword evidence="4" id="KW-0460">Magnesium</keyword>
<comment type="cofactor">
    <cofactor evidence="4">
        <name>Zn(2+)</name>
        <dbReference type="ChEBI" id="CHEBI:29105"/>
    </cofactor>
    <text evidence="4">Binds 2 Zn(2+) ions.</text>
</comment>
<feature type="binding site" evidence="4">
    <location>
        <position position="404"/>
    </location>
    <ligand>
        <name>Zn(2+)</name>
        <dbReference type="ChEBI" id="CHEBI:29105"/>
        <label>2</label>
    </ligand>
</feature>
<dbReference type="AlphaFoldDB" id="A0A016VGN5"/>
<feature type="binding site" evidence="4">
    <location>
        <position position="205"/>
    </location>
    <ligand>
        <name>Mg(2+)</name>
        <dbReference type="ChEBI" id="CHEBI:18420"/>
    </ligand>
</feature>
<dbReference type="PANTHER" id="PTHR11596:SF5">
    <property type="entry name" value="ALKALINE PHOSPHATASE"/>
    <property type="match status" value="1"/>
</dbReference>
<feature type="binding site" evidence="4">
    <location>
        <position position="207"/>
    </location>
    <ligand>
        <name>Mg(2+)</name>
        <dbReference type="ChEBI" id="CHEBI:18420"/>
    </ligand>
</feature>
<gene>
    <name evidence="7" type="primary">Acey_s0010.g1004</name>
    <name evidence="7" type="ORF">Y032_0010g1004</name>
</gene>
<keyword evidence="4" id="KW-0479">Metal-binding</keyword>
<dbReference type="CDD" id="cd16012">
    <property type="entry name" value="ALP"/>
    <property type="match status" value="1"/>
</dbReference>
<dbReference type="GO" id="GO:0004035">
    <property type="term" value="F:alkaline phosphatase activity"/>
    <property type="evidence" value="ECO:0007669"/>
    <property type="project" value="UniProtKB-EC"/>
</dbReference>
<dbReference type="GO" id="GO:0046872">
    <property type="term" value="F:metal ion binding"/>
    <property type="evidence" value="ECO:0007669"/>
    <property type="project" value="UniProtKB-KW"/>
</dbReference>
<keyword evidence="8" id="KW-1185">Reference proteome</keyword>
<protein>
    <recommendedName>
        <fullName evidence="1">alkaline phosphatase</fullName>
        <ecNumber evidence="1">3.1.3.1</ecNumber>
    </recommendedName>
</protein>
<dbReference type="InterPro" id="IPR001952">
    <property type="entry name" value="Alkaline_phosphatase"/>
</dbReference>
<feature type="binding site" evidence="4">
    <location>
        <position position="405"/>
    </location>
    <ligand>
        <name>Zn(2+)</name>
        <dbReference type="ChEBI" id="CHEBI:29105"/>
        <label>2</label>
    </ligand>
</feature>
<evidence type="ECO:0000313" key="7">
    <source>
        <dbReference type="EMBL" id="EYC26182.1"/>
    </source>
</evidence>
<comment type="caution">
    <text evidence="7">The sequence shown here is derived from an EMBL/GenBank/DDBJ whole genome shotgun (WGS) entry which is preliminary data.</text>
</comment>
<comment type="cofactor">
    <cofactor evidence="4">
        <name>Mg(2+)</name>
        <dbReference type="ChEBI" id="CHEBI:18420"/>
    </cofactor>
    <text evidence="4">Binds 1 Mg(2+) ion.</text>
</comment>
<organism evidence="7 8">
    <name type="scientific">Ancylostoma ceylanicum</name>
    <dbReference type="NCBI Taxonomy" id="53326"/>
    <lineage>
        <taxon>Eukaryota</taxon>
        <taxon>Metazoa</taxon>
        <taxon>Ecdysozoa</taxon>
        <taxon>Nematoda</taxon>
        <taxon>Chromadorea</taxon>
        <taxon>Rhabditida</taxon>
        <taxon>Rhabditina</taxon>
        <taxon>Rhabditomorpha</taxon>
        <taxon>Strongyloidea</taxon>
        <taxon>Ancylostomatidae</taxon>
        <taxon>Ancylostomatinae</taxon>
        <taxon>Ancylostoma</taxon>
    </lineage>
</organism>
<dbReference type="STRING" id="53326.A0A016VGN5"/>
<feature type="binding site" evidence="4">
    <location>
        <position position="358"/>
    </location>
    <ligand>
        <name>Mg(2+)</name>
        <dbReference type="ChEBI" id="CHEBI:18420"/>
    </ligand>
</feature>
<dbReference type="InterPro" id="IPR024372">
    <property type="entry name" value="Ecm29_N"/>
</dbReference>
<dbReference type="InterPro" id="IPR017850">
    <property type="entry name" value="Alkaline_phosphatase_core_sf"/>
</dbReference>
<dbReference type="EC" id="3.1.3.1" evidence="1"/>
<evidence type="ECO:0000256" key="4">
    <source>
        <dbReference type="PIRSR" id="PIRSR601952-2"/>
    </source>
</evidence>
<feature type="binding site" evidence="4">
    <location>
        <position position="363"/>
    </location>
    <ligand>
        <name>Zn(2+)</name>
        <dbReference type="ChEBI" id="CHEBI:29105"/>
        <label>2</label>
    </ligand>
</feature>
<feature type="binding site" evidence="4">
    <location>
        <position position="367"/>
    </location>
    <ligand>
        <name>Zn(2+)</name>
        <dbReference type="ChEBI" id="CHEBI:29105"/>
        <label>2</label>
    </ligand>
</feature>
<sequence length="938" mass="103705">MSEEPVWQCKWQVILLARQFTGVWPGDSIITGVDSDGAVGKAADSQYRNHGIEDIEFWNNVAKDHIDRKLKANPRLLKTKKPRNIILFIGDGMGMPVVTSARINRNQIFGNSYLNEPFFFEKFRTAGLVKTSSLDHHVTDSAAGAMALFSGRKVMYGTLGSRPNFLVGVKKCTTDRSRHLTDGIAEGALQKALEVGFVTTTRITHATPAALYAKGIHRSIEYDGDARKINRALGKSNCPDIASQLLSYPASEFKVLMGGGADYLLNKSRGGKREDGKNIDIEWSKLGGKRRVLRDERDLQAITASDEKLLGIFAPSQFPMYVVQQLHGRRTVPRLMDMTTKAIEQLQQGEMGFFLMVEGGMIDIAEHRNQIRAAFGELYELDEAIRKAREMTDPSETLIIVTSDHDHAVTMPGYSPADVDLLNSDVIENKKENGTDLYEMPGIFFAQGPGFDGDGLKISNRKMDKRKRRHPLYRLPTSAPAPRNPHSAADVGVWADGPLSELFSSSLENTEIAYIIKFLLCTNNTDHTFCAVSYLTSASLDLEQAAMEYGDTHKLFLPVFVMLSTTSLSLLIANLSLVYLRFASVNLSDEQQGELLPLLLEALSSKINDHMQAVEILALCIPGFIVLSQKERSTWPTFSLPSEVKALLLRFFYCIIAFDVNSPEDVEQTCAYVKSSKKVFTHGQSPDEFLMVAEKIVSKTCSFVQVKLAVIKLLVSGLFEDQAVFSILVLGTAQSIEVVSDAAETALKKVDIQSSVDNRVIVDELMASYLGIVTPTKPMIGKATVVSPVSTAMKQKILQYLTRSAVAPVAYMNNMKVCLEGLTHTSRTDSKLLIAALNFLVKVIEKMPAAAQKNFGPLLFDRVQKIQEGEVKNGVALSLMYRCLGILGKRDSSILTGQADTIGHTFKSIAEVSWLKFDSSAGFQVDCDEFGTWCTCWR</sequence>
<dbReference type="Pfam" id="PF13001">
    <property type="entry name" value="ECM29_N"/>
    <property type="match status" value="1"/>
</dbReference>
<dbReference type="GO" id="GO:0060090">
    <property type="term" value="F:molecular adaptor activity"/>
    <property type="evidence" value="ECO:0007669"/>
    <property type="project" value="InterPro"/>
</dbReference>
<dbReference type="OrthoDB" id="5818554at2759"/>
<proteinExistence type="inferred from homology"/>
<feature type="binding site" evidence="4">
    <location>
        <position position="91"/>
    </location>
    <ligand>
        <name>Mg(2+)</name>
        <dbReference type="ChEBI" id="CHEBI:18420"/>
    </ligand>
</feature>
<comment type="similarity">
    <text evidence="5">Belongs to the alkaline phosphatase family.</text>
</comment>
<keyword evidence="4" id="KW-0862">Zinc</keyword>
<reference evidence="8" key="1">
    <citation type="journal article" date="2015" name="Nat. Genet.">
        <title>The genome and transcriptome of the zoonotic hookworm Ancylostoma ceylanicum identify infection-specific gene families.</title>
        <authorList>
            <person name="Schwarz E.M."/>
            <person name="Hu Y."/>
            <person name="Antoshechkin I."/>
            <person name="Miller M.M."/>
            <person name="Sternberg P.W."/>
            <person name="Aroian R.V."/>
        </authorList>
    </citation>
    <scope>NUCLEOTIDE SEQUENCE</scope>
    <source>
        <strain evidence="8">HY135</strain>
    </source>
</reference>
<accession>A0A016VGN5</accession>
<dbReference type="PANTHER" id="PTHR11596">
    <property type="entry name" value="ALKALINE PHOSPHATASE"/>
    <property type="match status" value="1"/>
</dbReference>
<dbReference type="GO" id="GO:0043248">
    <property type="term" value="P:proteasome assembly"/>
    <property type="evidence" value="ECO:0007669"/>
    <property type="project" value="InterPro"/>
</dbReference>
<keyword evidence="2" id="KW-0597">Phosphoprotein</keyword>
<dbReference type="Pfam" id="PF00245">
    <property type="entry name" value="Alk_phosphatase"/>
    <property type="match status" value="1"/>
</dbReference>
<feature type="domain" description="Proteasome component Ecm29 N-terminal" evidence="6">
    <location>
        <begin position="557"/>
        <end position="911"/>
    </location>
</feature>
<dbReference type="SMART" id="SM00098">
    <property type="entry name" value="alkPPc"/>
    <property type="match status" value="1"/>
</dbReference>
<dbReference type="Gene3D" id="3.40.720.10">
    <property type="entry name" value="Alkaline Phosphatase, subunit A"/>
    <property type="match status" value="1"/>
</dbReference>
<evidence type="ECO:0000256" key="1">
    <source>
        <dbReference type="ARBA" id="ARBA00012647"/>
    </source>
</evidence>
<dbReference type="PRINTS" id="PR00113">
    <property type="entry name" value="ALKPHPHTASE"/>
</dbReference>
<evidence type="ECO:0000259" key="6">
    <source>
        <dbReference type="Pfam" id="PF13001"/>
    </source>
</evidence>
<dbReference type="Proteomes" id="UP000024635">
    <property type="component" value="Unassembled WGS sequence"/>
</dbReference>
<name>A0A016VGN5_9BILA</name>
<evidence type="ECO:0000256" key="3">
    <source>
        <dbReference type="PIRSR" id="PIRSR601952-1"/>
    </source>
</evidence>
<feature type="binding site" evidence="4">
    <location>
        <position position="486"/>
    </location>
    <ligand>
        <name>Zn(2+)</name>
        <dbReference type="ChEBI" id="CHEBI:29105"/>
        <label>2</label>
    </ligand>
</feature>
<evidence type="ECO:0000313" key="8">
    <source>
        <dbReference type="Proteomes" id="UP000024635"/>
    </source>
</evidence>
<dbReference type="EMBL" id="JARK01001346">
    <property type="protein sequence ID" value="EYC26182.1"/>
    <property type="molecule type" value="Genomic_DNA"/>
</dbReference>
<evidence type="ECO:0000256" key="2">
    <source>
        <dbReference type="ARBA" id="ARBA00022553"/>
    </source>
</evidence>
<feature type="active site" description="Phosphoserine intermediate" evidence="3">
    <location>
        <position position="141"/>
    </location>
</feature>
<feature type="binding site" evidence="4">
    <location>
        <position position="91"/>
    </location>
    <ligand>
        <name>Zn(2+)</name>
        <dbReference type="ChEBI" id="CHEBI:29105"/>
        <label>2</label>
    </ligand>
</feature>